<dbReference type="GO" id="GO:0003700">
    <property type="term" value="F:DNA-binding transcription factor activity"/>
    <property type="evidence" value="ECO:0007669"/>
    <property type="project" value="TreeGrafter"/>
</dbReference>
<dbReference type="Gene3D" id="1.10.357.10">
    <property type="entry name" value="Tetracycline Repressor, domain 2"/>
    <property type="match status" value="1"/>
</dbReference>
<dbReference type="PROSITE" id="PS50977">
    <property type="entry name" value="HTH_TETR_2"/>
    <property type="match status" value="1"/>
</dbReference>
<comment type="caution">
    <text evidence="6">The sequence shown here is derived from an EMBL/GenBank/DDBJ whole genome shotgun (WGS) entry which is preliminary data.</text>
</comment>
<evidence type="ECO:0000313" key="6">
    <source>
        <dbReference type="EMBL" id="TQJ17616.1"/>
    </source>
</evidence>
<dbReference type="Proteomes" id="UP000316298">
    <property type="component" value="Unassembled WGS sequence"/>
</dbReference>
<evidence type="ECO:0000256" key="2">
    <source>
        <dbReference type="ARBA" id="ARBA00023125"/>
    </source>
</evidence>
<organism evidence="6 7">
    <name type="scientific">Kribbella jejuensis</name>
    <dbReference type="NCBI Taxonomy" id="236068"/>
    <lineage>
        <taxon>Bacteria</taxon>
        <taxon>Bacillati</taxon>
        <taxon>Actinomycetota</taxon>
        <taxon>Actinomycetes</taxon>
        <taxon>Propionibacteriales</taxon>
        <taxon>Kribbellaceae</taxon>
        <taxon>Kribbella</taxon>
    </lineage>
</organism>
<evidence type="ECO:0000313" key="7">
    <source>
        <dbReference type="Proteomes" id="UP000316298"/>
    </source>
</evidence>
<dbReference type="RefSeq" id="WP_141854181.1">
    <property type="nucleotide sequence ID" value="NZ_BAAAKA010000019.1"/>
</dbReference>
<evidence type="ECO:0000256" key="1">
    <source>
        <dbReference type="ARBA" id="ARBA00023015"/>
    </source>
</evidence>
<keyword evidence="1" id="KW-0805">Transcription regulation</keyword>
<keyword evidence="3" id="KW-0804">Transcription</keyword>
<dbReference type="PRINTS" id="PR00455">
    <property type="entry name" value="HTHTETR"/>
</dbReference>
<dbReference type="InterPro" id="IPR050109">
    <property type="entry name" value="HTH-type_TetR-like_transc_reg"/>
</dbReference>
<dbReference type="InterPro" id="IPR009057">
    <property type="entry name" value="Homeodomain-like_sf"/>
</dbReference>
<dbReference type="SUPFAM" id="SSF48498">
    <property type="entry name" value="Tetracyclin repressor-like, C-terminal domain"/>
    <property type="match status" value="1"/>
</dbReference>
<evidence type="ECO:0000259" key="5">
    <source>
        <dbReference type="PROSITE" id="PS50977"/>
    </source>
</evidence>
<proteinExistence type="predicted"/>
<accession>A0A542ER16</accession>
<evidence type="ECO:0000256" key="4">
    <source>
        <dbReference type="PROSITE-ProRule" id="PRU00335"/>
    </source>
</evidence>
<dbReference type="PANTHER" id="PTHR30055">
    <property type="entry name" value="HTH-TYPE TRANSCRIPTIONAL REGULATOR RUTR"/>
    <property type="match status" value="1"/>
</dbReference>
<sequence>MPRHVKTSRTYDSSARRRQAEANRQAILDTAYTQFLENGYAETTVPAIARAAGVSNETVYKAFGPKHALVRALWERGLAGREPVPAPERSDRMSATEQDPRAVLHGWTRFLMELTPEMAPIMLLIRDAAAHDPEMTALLTEVEQQRRNRMHHNAERLAARGWLRPGLTVDRAGDILWTYSSAELYELLVLKSGWPIPAYGDFVASSLAAALLTHDLR</sequence>
<dbReference type="OrthoDB" id="4823039at2"/>
<dbReference type="Pfam" id="PF00440">
    <property type="entry name" value="TetR_N"/>
    <property type="match status" value="1"/>
</dbReference>
<feature type="DNA-binding region" description="H-T-H motif" evidence="4">
    <location>
        <begin position="44"/>
        <end position="63"/>
    </location>
</feature>
<keyword evidence="7" id="KW-1185">Reference proteome</keyword>
<gene>
    <name evidence="6" type="ORF">FB475_1739</name>
</gene>
<reference evidence="6 7" key="1">
    <citation type="submission" date="2019-06" db="EMBL/GenBank/DDBJ databases">
        <title>Sequencing the genomes of 1000 actinobacteria strains.</title>
        <authorList>
            <person name="Klenk H.-P."/>
        </authorList>
    </citation>
    <scope>NUCLEOTIDE SEQUENCE [LARGE SCALE GENOMIC DNA]</scope>
    <source>
        <strain evidence="6 7">DSM 17305</strain>
    </source>
</reference>
<dbReference type="InterPro" id="IPR001647">
    <property type="entry name" value="HTH_TetR"/>
</dbReference>
<dbReference type="EMBL" id="VFMM01000001">
    <property type="protein sequence ID" value="TQJ17616.1"/>
    <property type="molecule type" value="Genomic_DNA"/>
</dbReference>
<dbReference type="SUPFAM" id="SSF46689">
    <property type="entry name" value="Homeodomain-like"/>
    <property type="match status" value="1"/>
</dbReference>
<dbReference type="PANTHER" id="PTHR30055:SF234">
    <property type="entry name" value="HTH-TYPE TRANSCRIPTIONAL REGULATOR BETI"/>
    <property type="match status" value="1"/>
</dbReference>
<dbReference type="AlphaFoldDB" id="A0A542ER16"/>
<feature type="domain" description="HTH tetR-type" evidence="5">
    <location>
        <begin position="21"/>
        <end position="81"/>
    </location>
</feature>
<dbReference type="InterPro" id="IPR036271">
    <property type="entry name" value="Tet_transcr_reg_TetR-rel_C_sf"/>
</dbReference>
<protein>
    <submittedName>
        <fullName evidence="6">TetR family transcriptional regulator</fullName>
    </submittedName>
</protein>
<dbReference type="GO" id="GO:0000976">
    <property type="term" value="F:transcription cis-regulatory region binding"/>
    <property type="evidence" value="ECO:0007669"/>
    <property type="project" value="TreeGrafter"/>
</dbReference>
<evidence type="ECO:0000256" key="3">
    <source>
        <dbReference type="ARBA" id="ARBA00023163"/>
    </source>
</evidence>
<keyword evidence="2 4" id="KW-0238">DNA-binding</keyword>
<name>A0A542ER16_9ACTN</name>